<dbReference type="Pfam" id="PF00141">
    <property type="entry name" value="peroxidase"/>
    <property type="match status" value="1"/>
</dbReference>
<organism evidence="12 13">
    <name type="scientific">Clytia hemisphaerica</name>
    <dbReference type="NCBI Taxonomy" id="252671"/>
    <lineage>
        <taxon>Eukaryota</taxon>
        <taxon>Metazoa</taxon>
        <taxon>Cnidaria</taxon>
        <taxon>Hydrozoa</taxon>
        <taxon>Hydroidolina</taxon>
        <taxon>Leptothecata</taxon>
        <taxon>Obeliida</taxon>
        <taxon>Clytiidae</taxon>
        <taxon>Clytia</taxon>
    </lineage>
</organism>
<evidence type="ECO:0000256" key="5">
    <source>
        <dbReference type="ARBA" id="ARBA00022617"/>
    </source>
</evidence>
<comment type="similarity">
    <text evidence="9">Belongs to the peroxidase family.</text>
</comment>
<dbReference type="Gene3D" id="1.10.420.10">
    <property type="entry name" value="Peroxidase, domain 2"/>
    <property type="match status" value="1"/>
</dbReference>
<feature type="domain" description="Plant heme peroxidase family profile" evidence="11">
    <location>
        <begin position="65"/>
        <end position="208"/>
    </location>
</feature>
<evidence type="ECO:0000256" key="8">
    <source>
        <dbReference type="ARBA" id="ARBA00023004"/>
    </source>
</evidence>
<dbReference type="OrthoDB" id="6022329at2759"/>
<protein>
    <recommendedName>
        <fullName evidence="11">Plant heme peroxidase family profile domain-containing protein</fullName>
    </recommendedName>
</protein>
<dbReference type="InterPro" id="IPR000823">
    <property type="entry name" value="Peroxidase_pln"/>
</dbReference>
<dbReference type="GO" id="GO:0000302">
    <property type="term" value="P:response to reactive oxygen species"/>
    <property type="evidence" value="ECO:0007669"/>
    <property type="project" value="TreeGrafter"/>
</dbReference>
<dbReference type="SUPFAM" id="SSF48113">
    <property type="entry name" value="Heme-dependent peroxidases"/>
    <property type="match status" value="1"/>
</dbReference>
<keyword evidence="5" id="KW-0349">Heme</keyword>
<accession>A0A7M5WL09</accession>
<evidence type="ECO:0000313" key="12">
    <source>
        <dbReference type="EnsemblMetazoa" id="CLYHEMP008520.1"/>
    </source>
</evidence>
<evidence type="ECO:0000256" key="10">
    <source>
        <dbReference type="SAM" id="Phobius"/>
    </source>
</evidence>
<dbReference type="InterPro" id="IPR002016">
    <property type="entry name" value="Haem_peroxidase"/>
</dbReference>
<dbReference type="Proteomes" id="UP000594262">
    <property type="component" value="Unplaced"/>
</dbReference>
<dbReference type="PRINTS" id="PR00461">
    <property type="entry name" value="PLPEROXIDASE"/>
</dbReference>
<keyword evidence="6" id="KW-0479">Metal-binding</keyword>
<dbReference type="Gene3D" id="1.10.520.10">
    <property type="match status" value="1"/>
</dbReference>
<dbReference type="CDD" id="cd00314">
    <property type="entry name" value="plant_peroxidase_like"/>
    <property type="match status" value="1"/>
</dbReference>
<dbReference type="InterPro" id="IPR019793">
    <property type="entry name" value="Peroxidases_heam-ligand_BS"/>
</dbReference>
<evidence type="ECO:0000256" key="1">
    <source>
        <dbReference type="ARBA" id="ARBA00000189"/>
    </source>
</evidence>
<evidence type="ECO:0000256" key="9">
    <source>
        <dbReference type="RuleBase" id="RU004241"/>
    </source>
</evidence>
<dbReference type="EnsemblMetazoa" id="CLYHEMT008520.1">
    <property type="protein sequence ID" value="CLYHEMP008520.1"/>
    <property type="gene ID" value="CLYHEMG008520"/>
</dbReference>
<dbReference type="GO" id="GO:0034599">
    <property type="term" value="P:cellular response to oxidative stress"/>
    <property type="evidence" value="ECO:0007669"/>
    <property type="project" value="InterPro"/>
</dbReference>
<name>A0A7M5WL09_9CNID</name>
<dbReference type="PROSITE" id="PS50873">
    <property type="entry name" value="PEROXIDASE_4"/>
    <property type="match status" value="1"/>
</dbReference>
<keyword evidence="10" id="KW-0472">Membrane</keyword>
<evidence type="ECO:0000256" key="7">
    <source>
        <dbReference type="ARBA" id="ARBA00023002"/>
    </source>
</evidence>
<dbReference type="GO" id="GO:0046872">
    <property type="term" value="F:metal ion binding"/>
    <property type="evidence" value="ECO:0007669"/>
    <property type="project" value="UniProtKB-KW"/>
</dbReference>
<proteinExistence type="inferred from homology"/>
<comment type="catalytic activity">
    <reaction evidence="1">
        <text>2 a phenolic donor + H2O2 = 2 a phenolic radical donor + 2 H2O</text>
        <dbReference type="Rhea" id="RHEA:56136"/>
        <dbReference type="ChEBI" id="CHEBI:15377"/>
        <dbReference type="ChEBI" id="CHEBI:16240"/>
        <dbReference type="ChEBI" id="CHEBI:139520"/>
        <dbReference type="ChEBI" id="CHEBI:139521"/>
        <dbReference type="EC" id="1.11.1.7"/>
    </reaction>
</comment>
<dbReference type="PANTHER" id="PTHR31356:SF36">
    <property type="entry name" value="L-ASCORBATE PEROXIDASE 3"/>
    <property type="match status" value="1"/>
</dbReference>
<dbReference type="GO" id="GO:0042744">
    <property type="term" value="P:hydrogen peroxide catabolic process"/>
    <property type="evidence" value="ECO:0007669"/>
    <property type="project" value="TreeGrafter"/>
</dbReference>
<dbReference type="GO" id="GO:0140825">
    <property type="term" value="F:lactoperoxidase activity"/>
    <property type="evidence" value="ECO:0007669"/>
    <property type="project" value="UniProtKB-EC"/>
</dbReference>
<keyword evidence="7" id="KW-0560">Oxidoreductase</keyword>
<evidence type="ECO:0000256" key="6">
    <source>
        <dbReference type="ARBA" id="ARBA00022723"/>
    </source>
</evidence>
<keyword evidence="4" id="KW-0575">Peroxidase</keyword>
<dbReference type="AlphaFoldDB" id="A0A7M5WL09"/>
<comment type="cofactor">
    <cofactor evidence="2">
        <name>Ca(2+)</name>
        <dbReference type="ChEBI" id="CHEBI:29108"/>
    </cofactor>
</comment>
<keyword evidence="10" id="KW-1133">Transmembrane helix</keyword>
<sequence>KENKMDSLINVFTTILLILPATMFVKSDHLTPILPRKGQVSVARGLINQLINNNVKNGNERPFIAGLVRLTFHDCVGHGGCDGCINHQSPSNGGLARYTSKLNEQYEILRSFFHALTMSRADFYVLAGYVALEQATVSSPNRFVAKPTFGRLECSLSPNEDHLSEEFPNANWNLPELKTFFSRDGFMQGAGFELQDIVAILGAHSLGRCSMANSGFEGKWIAFRNANGISQSDVLDNEYYKEIANTNWQQVQLVSGRWQWQQTQEPNPISPLDGEGFAQNVFQSNILINVDMSLNKDLGNINPQTGRVECTVQSGNGICRGSNCCQQSEASNLLLKYTNRNNGNGNFISDFTRAFYRMTTNKEFERLVNEDQLLP</sequence>
<dbReference type="GO" id="GO:0020037">
    <property type="term" value="F:heme binding"/>
    <property type="evidence" value="ECO:0007669"/>
    <property type="project" value="InterPro"/>
</dbReference>
<evidence type="ECO:0000313" key="13">
    <source>
        <dbReference type="Proteomes" id="UP000594262"/>
    </source>
</evidence>
<evidence type="ECO:0000256" key="4">
    <source>
        <dbReference type="ARBA" id="ARBA00022559"/>
    </source>
</evidence>
<dbReference type="PANTHER" id="PTHR31356">
    <property type="entry name" value="THYLAKOID LUMENAL 29 KDA PROTEIN, CHLOROPLASTIC-RELATED"/>
    <property type="match status" value="1"/>
</dbReference>
<reference evidence="12" key="1">
    <citation type="submission" date="2021-01" db="UniProtKB">
        <authorList>
            <consortium name="EnsemblMetazoa"/>
        </authorList>
    </citation>
    <scope>IDENTIFICATION</scope>
</reference>
<keyword evidence="10" id="KW-0812">Transmembrane</keyword>
<evidence type="ECO:0000256" key="2">
    <source>
        <dbReference type="ARBA" id="ARBA00001913"/>
    </source>
</evidence>
<dbReference type="InterPro" id="IPR010255">
    <property type="entry name" value="Haem_peroxidase_sf"/>
</dbReference>
<dbReference type="PROSITE" id="PS00435">
    <property type="entry name" value="PEROXIDASE_1"/>
    <property type="match status" value="1"/>
</dbReference>
<evidence type="ECO:0000256" key="3">
    <source>
        <dbReference type="ARBA" id="ARBA00001970"/>
    </source>
</evidence>
<dbReference type="InterPro" id="IPR044831">
    <property type="entry name" value="Ccp1-like"/>
</dbReference>
<evidence type="ECO:0000259" key="11">
    <source>
        <dbReference type="PROSITE" id="PS50873"/>
    </source>
</evidence>
<dbReference type="PRINTS" id="PR00458">
    <property type="entry name" value="PEROXIDASE"/>
</dbReference>
<comment type="cofactor">
    <cofactor evidence="3">
        <name>heme b</name>
        <dbReference type="ChEBI" id="CHEBI:60344"/>
    </cofactor>
</comment>
<keyword evidence="8" id="KW-0408">Iron</keyword>
<keyword evidence="13" id="KW-1185">Reference proteome</keyword>
<feature type="transmembrane region" description="Helical" evidence="10">
    <location>
        <begin position="7"/>
        <end position="25"/>
    </location>
</feature>